<dbReference type="CDD" id="cd03586">
    <property type="entry name" value="PolY_Pol_IV_kappa"/>
    <property type="match status" value="1"/>
</dbReference>
<evidence type="ECO:0000256" key="4">
    <source>
        <dbReference type="ARBA" id="ARBA00022490"/>
    </source>
</evidence>
<dbReference type="HOGENOM" id="CLU_012348_1_2_9"/>
<dbReference type="InterPro" id="IPR053848">
    <property type="entry name" value="IMS_HHH_1"/>
</dbReference>
<dbReference type="GO" id="GO:0003684">
    <property type="term" value="F:damaged DNA binding"/>
    <property type="evidence" value="ECO:0007669"/>
    <property type="project" value="InterPro"/>
</dbReference>
<dbReference type="NCBIfam" id="NF002677">
    <property type="entry name" value="PRK02406.1"/>
    <property type="match status" value="1"/>
</dbReference>
<name>D6S8P9_FINMA</name>
<comment type="similarity">
    <text evidence="2 15">Belongs to the DNA polymerase type-Y family.</text>
</comment>
<reference evidence="17" key="1">
    <citation type="submission" date="2010-05" db="EMBL/GenBank/DDBJ databases">
        <authorList>
            <person name="Muzny D."/>
            <person name="Qin X."/>
            <person name="Buhay C."/>
            <person name="Dugan-Rocha S."/>
            <person name="Ding Y."/>
            <person name="Chen G."/>
            <person name="Hawes A."/>
            <person name="Holder M."/>
            <person name="Jhangiani S."/>
            <person name="Johnson A."/>
            <person name="Khan Z."/>
            <person name="Li Z."/>
            <person name="Liu W."/>
            <person name="Liu X."/>
            <person name="Perez L."/>
            <person name="Shen H."/>
            <person name="Wang Q."/>
            <person name="Watt J."/>
            <person name="Xi L."/>
            <person name="Xin Y."/>
            <person name="Zhou J."/>
            <person name="Deng J."/>
            <person name="Jiang H."/>
            <person name="Liu Y."/>
            <person name="Qu J."/>
            <person name="Song X.-Z."/>
            <person name="Zhang L."/>
            <person name="Villasana D."/>
            <person name="Johnson A."/>
            <person name="Liu J."/>
            <person name="Liyanage D."/>
            <person name="Lorensuhewa L."/>
            <person name="Robinson T."/>
            <person name="Song A."/>
            <person name="Song B.-B."/>
            <person name="Dinh H."/>
            <person name="Thornton R."/>
            <person name="Coyle M."/>
            <person name="Francisco L."/>
            <person name="Jackson L."/>
            <person name="Javaid M."/>
            <person name="Korchina V."/>
            <person name="Kovar C."/>
            <person name="Mata R."/>
            <person name="Mathew T."/>
            <person name="Ngo R."/>
            <person name="Nguyen L."/>
            <person name="Nguyen N."/>
            <person name="Okwuonu G."/>
            <person name="Ongeri F."/>
            <person name="Pham C."/>
            <person name="Simmons D."/>
            <person name="Wilczek-Boney K."/>
            <person name="Hale W."/>
            <person name="Jakkamsetti A."/>
            <person name="Pham P."/>
            <person name="Ruth R."/>
            <person name="San Lucas F."/>
            <person name="Warren J."/>
            <person name="Zhang J."/>
            <person name="Zhao Z."/>
            <person name="Zhou C."/>
            <person name="Zhu D."/>
            <person name="Lee S."/>
            <person name="Bess C."/>
            <person name="Blankenburg K."/>
            <person name="Forbes L."/>
            <person name="Fu Q."/>
            <person name="Gubbala S."/>
            <person name="Hirani K."/>
            <person name="Jayaseelan J.C."/>
            <person name="Lara F."/>
            <person name="Munidasa M."/>
            <person name="Palculict T."/>
            <person name="Patil S."/>
            <person name="Pu L.-L."/>
            <person name="Saada N."/>
            <person name="Tang L."/>
            <person name="Weissenberger G."/>
            <person name="Zhu Y."/>
            <person name="Hemphill L."/>
            <person name="Shang Y."/>
            <person name="Youmans B."/>
            <person name="Ayvaz T."/>
            <person name="Ross M."/>
            <person name="Santibanez J."/>
            <person name="Aqrawi P."/>
            <person name="Gross S."/>
            <person name="Joshi V."/>
            <person name="Fowler G."/>
            <person name="Nazareth L."/>
            <person name="Reid J."/>
            <person name="Worley K."/>
            <person name="Petrosino J."/>
            <person name="Highlander S."/>
            <person name="Gibbs R."/>
        </authorList>
    </citation>
    <scope>NUCLEOTIDE SEQUENCE [LARGE SCALE GENOMIC DNA]</scope>
    <source>
        <strain evidence="17">ATCC 53516</strain>
    </source>
</reference>
<keyword evidence="10 15" id="KW-0460">Magnesium</keyword>
<dbReference type="Gene3D" id="3.30.70.270">
    <property type="match status" value="1"/>
</dbReference>
<dbReference type="Gene3D" id="1.10.150.20">
    <property type="entry name" value="5' to 3' exonuclease, C-terminal subdomain"/>
    <property type="match status" value="1"/>
</dbReference>
<comment type="catalytic activity">
    <reaction evidence="14 15">
        <text>DNA(n) + a 2'-deoxyribonucleoside 5'-triphosphate = DNA(n+1) + diphosphate</text>
        <dbReference type="Rhea" id="RHEA:22508"/>
        <dbReference type="Rhea" id="RHEA-COMP:17339"/>
        <dbReference type="Rhea" id="RHEA-COMP:17340"/>
        <dbReference type="ChEBI" id="CHEBI:33019"/>
        <dbReference type="ChEBI" id="CHEBI:61560"/>
        <dbReference type="ChEBI" id="CHEBI:173112"/>
        <dbReference type="EC" id="2.7.7.7"/>
    </reaction>
</comment>
<evidence type="ECO:0000256" key="14">
    <source>
        <dbReference type="ARBA" id="ARBA00049244"/>
    </source>
</evidence>
<dbReference type="FunFam" id="3.30.1490.100:FF:000004">
    <property type="entry name" value="DNA polymerase IV"/>
    <property type="match status" value="1"/>
</dbReference>
<evidence type="ECO:0000259" key="16">
    <source>
        <dbReference type="PROSITE" id="PS50173"/>
    </source>
</evidence>
<gene>
    <name evidence="15" type="primary">dinB</name>
    <name evidence="17" type="ORF">HMPREF0391_10835</name>
</gene>
<dbReference type="GO" id="GO:0000287">
    <property type="term" value="F:magnesium ion binding"/>
    <property type="evidence" value="ECO:0007669"/>
    <property type="project" value="UniProtKB-UniRule"/>
</dbReference>
<dbReference type="EC" id="2.7.7.7" evidence="15"/>
<dbReference type="GO" id="GO:0042276">
    <property type="term" value="P:error-prone translesion synthesis"/>
    <property type="evidence" value="ECO:0007669"/>
    <property type="project" value="TreeGrafter"/>
</dbReference>
<keyword evidence="4 15" id="KW-0963">Cytoplasm</keyword>
<dbReference type="Proteomes" id="UP000004063">
    <property type="component" value="Chromosome"/>
</dbReference>
<dbReference type="InterPro" id="IPR050116">
    <property type="entry name" value="DNA_polymerase-Y"/>
</dbReference>
<dbReference type="EMBL" id="ACHM02000002">
    <property type="protein sequence ID" value="EFH93177.1"/>
    <property type="molecule type" value="Genomic_DNA"/>
</dbReference>
<dbReference type="GO" id="GO:0003887">
    <property type="term" value="F:DNA-directed DNA polymerase activity"/>
    <property type="evidence" value="ECO:0007669"/>
    <property type="project" value="UniProtKB-UniRule"/>
</dbReference>
<evidence type="ECO:0000256" key="5">
    <source>
        <dbReference type="ARBA" id="ARBA00022679"/>
    </source>
</evidence>
<evidence type="ECO:0000256" key="2">
    <source>
        <dbReference type="ARBA" id="ARBA00010945"/>
    </source>
</evidence>
<keyword evidence="11 15" id="KW-0239">DNA-directed DNA polymerase</keyword>
<protein>
    <recommendedName>
        <fullName evidence="15">DNA polymerase IV</fullName>
        <shortName evidence="15">Pol IV</shortName>
        <ecNumber evidence="15">2.7.7.7</ecNumber>
    </recommendedName>
</protein>
<dbReference type="GO" id="GO:0009432">
    <property type="term" value="P:SOS response"/>
    <property type="evidence" value="ECO:0007669"/>
    <property type="project" value="TreeGrafter"/>
</dbReference>
<keyword evidence="3 15" id="KW-0515">Mutator protein</keyword>
<evidence type="ECO:0000256" key="7">
    <source>
        <dbReference type="ARBA" id="ARBA00022705"/>
    </source>
</evidence>
<dbReference type="Gene3D" id="3.30.1490.100">
    <property type="entry name" value="DNA polymerase, Y-family, little finger domain"/>
    <property type="match status" value="1"/>
</dbReference>
<evidence type="ECO:0000256" key="8">
    <source>
        <dbReference type="ARBA" id="ARBA00022723"/>
    </source>
</evidence>
<dbReference type="PANTHER" id="PTHR11076:SF33">
    <property type="entry name" value="DNA POLYMERASE KAPPA"/>
    <property type="match status" value="1"/>
</dbReference>
<keyword evidence="6 15" id="KW-0548">Nucleotidyltransferase</keyword>
<dbReference type="Pfam" id="PF00817">
    <property type="entry name" value="IMS"/>
    <property type="match status" value="1"/>
</dbReference>
<dbReference type="STRING" id="525282.HMPREF0391_10835"/>
<dbReference type="AlphaFoldDB" id="D6S8P9"/>
<dbReference type="GO" id="GO:0006281">
    <property type="term" value="P:DNA repair"/>
    <property type="evidence" value="ECO:0007669"/>
    <property type="project" value="UniProtKB-UniRule"/>
</dbReference>
<evidence type="ECO:0000256" key="9">
    <source>
        <dbReference type="ARBA" id="ARBA00022763"/>
    </source>
</evidence>
<keyword evidence="9 15" id="KW-0227">DNA damage</keyword>
<dbReference type="NCBIfam" id="NF010731">
    <property type="entry name" value="PRK14133.1"/>
    <property type="match status" value="1"/>
</dbReference>
<keyword evidence="13 15" id="KW-0234">DNA repair</keyword>
<keyword evidence="12 15" id="KW-0238">DNA-binding</keyword>
<evidence type="ECO:0000256" key="12">
    <source>
        <dbReference type="ARBA" id="ARBA00023125"/>
    </source>
</evidence>
<dbReference type="InterPro" id="IPR043502">
    <property type="entry name" value="DNA/RNA_pol_sf"/>
</dbReference>
<evidence type="ECO:0000256" key="15">
    <source>
        <dbReference type="HAMAP-Rule" id="MF_01113"/>
    </source>
</evidence>
<comment type="function">
    <text evidence="15">Poorly processive, error-prone DNA polymerase involved in untargeted mutagenesis. Copies undamaged DNA at stalled replication forks, which arise in vivo from mismatched or misaligned primer ends. These misaligned primers can be extended by PolIV. Exhibits no 3'-5' exonuclease (proofreading) activity. May be involved in translesional synthesis, in conjunction with the beta clamp from PolIII.</text>
</comment>
<evidence type="ECO:0000256" key="1">
    <source>
        <dbReference type="ARBA" id="ARBA00004496"/>
    </source>
</evidence>
<dbReference type="InterPro" id="IPR017961">
    <property type="entry name" value="DNA_pol_Y-fam_little_finger"/>
</dbReference>
<comment type="cofactor">
    <cofactor evidence="15">
        <name>Mg(2+)</name>
        <dbReference type="ChEBI" id="CHEBI:18420"/>
    </cofactor>
    <text evidence="15">Binds 2 magnesium ions per subunit.</text>
</comment>
<dbReference type="InterPro" id="IPR043128">
    <property type="entry name" value="Rev_trsase/Diguanyl_cyclase"/>
</dbReference>
<dbReference type="InterPro" id="IPR022880">
    <property type="entry name" value="DNApol_IV"/>
</dbReference>
<evidence type="ECO:0000313" key="17">
    <source>
        <dbReference type="EMBL" id="EFH93177.1"/>
    </source>
</evidence>
<evidence type="ECO:0000256" key="3">
    <source>
        <dbReference type="ARBA" id="ARBA00022457"/>
    </source>
</evidence>
<feature type="domain" description="UmuC" evidence="16">
    <location>
        <begin position="26"/>
        <end position="203"/>
    </location>
</feature>
<dbReference type="PROSITE" id="PS50173">
    <property type="entry name" value="UMUC"/>
    <property type="match status" value="1"/>
</dbReference>
<evidence type="ECO:0000256" key="6">
    <source>
        <dbReference type="ARBA" id="ARBA00022695"/>
    </source>
</evidence>
<feature type="binding site" evidence="15">
    <location>
        <position position="124"/>
    </location>
    <ligand>
        <name>Mg(2+)</name>
        <dbReference type="ChEBI" id="CHEBI:18420"/>
    </ligand>
</feature>
<dbReference type="SUPFAM" id="SSF100879">
    <property type="entry name" value="Lesion bypass DNA polymerase (Y-family), little finger domain"/>
    <property type="match status" value="1"/>
</dbReference>
<evidence type="ECO:0000256" key="13">
    <source>
        <dbReference type="ARBA" id="ARBA00023204"/>
    </source>
</evidence>
<comment type="subunit">
    <text evidence="15">Monomer.</text>
</comment>
<evidence type="ECO:0000256" key="11">
    <source>
        <dbReference type="ARBA" id="ARBA00022932"/>
    </source>
</evidence>
<dbReference type="Pfam" id="PF11799">
    <property type="entry name" value="IMS_C"/>
    <property type="match status" value="1"/>
</dbReference>
<sequence>MQDIIETALNNEGFFSRKGCVMDLNFLHFDLDAFFASCEILDNPKLKHVPMVVGGKSQRGIITTANYEARKYGLHSAMPIFQAKKIVPNLVIVTPDFEKYRRNSEKVFKVLSTFSNKIQKMSIDEGCMDISHIKMDRLELANLIQENVRIKTGLSISIGISYNMSLAKLASDWNKPHGIKIITQDDIPDILMDLNVGKIQGIGRKSEEKLNNIGIKKVSDLYDLSRNNLRELFGKFGEVIYDRIRGIDERQLDLSRIRKSIGVEYTFERDLKNYNELLKKASEFSEELADDLHKKNIKAKTIRIKIKLSDFSVITKSMTLDEYISDVKDIYRIVKYLVVNTKIEKPVRLFGITAANLSDTTFEQLKFL</sequence>
<dbReference type="HAMAP" id="MF_01113">
    <property type="entry name" value="DNApol_IV"/>
    <property type="match status" value="1"/>
</dbReference>
<comment type="subcellular location">
    <subcellularLocation>
        <location evidence="1 15">Cytoplasm</location>
    </subcellularLocation>
</comment>
<dbReference type="InterPro" id="IPR001126">
    <property type="entry name" value="UmuC"/>
</dbReference>
<dbReference type="SUPFAM" id="SSF56672">
    <property type="entry name" value="DNA/RNA polymerases"/>
    <property type="match status" value="1"/>
</dbReference>
<organism evidence="17">
    <name type="scientific">Finegoldia magna ATCC 53516</name>
    <dbReference type="NCBI Taxonomy" id="525282"/>
    <lineage>
        <taxon>Bacteria</taxon>
        <taxon>Bacillati</taxon>
        <taxon>Bacillota</taxon>
        <taxon>Tissierellia</taxon>
        <taxon>Tissierellales</taxon>
        <taxon>Peptoniphilaceae</taxon>
        <taxon>Finegoldia</taxon>
    </lineage>
</organism>
<keyword evidence="5 15" id="KW-0808">Transferase</keyword>
<accession>D6S8P9</accession>
<dbReference type="GO" id="GO:0005829">
    <property type="term" value="C:cytosol"/>
    <property type="evidence" value="ECO:0007669"/>
    <property type="project" value="TreeGrafter"/>
</dbReference>
<dbReference type="GO" id="GO:0006261">
    <property type="term" value="P:DNA-templated DNA replication"/>
    <property type="evidence" value="ECO:0007669"/>
    <property type="project" value="UniProtKB-UniRule"/>
</dbReference>
<feature type="active site" evidence="15">
    <location>
        <position position="125"/>
    </location>
</feature>
<dbReference type="InterPro" id="IPR036775">
    <property type="entry name" value="DNA_pol_Y-fam_lit_finger_sf"/>
</dbReference>
<proteinExistence type="inferred from homology"/>
<feature type="binding site" evidence="15">
    <location>
        <position position="30"/>
    </location>
    <ligand>
        <name>Mg(2+)</name>
        <dbReference type="ChEBI" id="CHEBI:18420"/>
    </ligand>
</feature>
<evidence type="ECO:0000256" key="10">
    <source>
        <dbReference type="ARBA" id="ARBA00022842"/>
    </source>
</evidence>
<dbReference type="Gene3D" id="3.40.1170.60">
    <property type="match status" value="1"/>
</dbReference>
<dbReference type="PANTHER" id="PTHR11076">
    <property type="entry name" value="DNA REPAIR POLYMERASE UMUC / TRANSFERASE FAMILY MEMBER"/>
    <property type="match status" value="1"/>
</dbReference>
<dbReference type="eggNOG" id="COG0389">
    <property type="taxonomic scope" value="Bacteria"/>
</dbReference>
<dbReference type="Pfam" id="PF21999">
    <property type="entry name" value="IMS_HHH_1"/>
    <property type="match status" value="1"/>
</dbReference>
<comment type="caution">
    <text evidence="17">The sequence shown here is derived from an EMBL/GenBank/DDBJ whole genome shotgun (WGS) entry which is preliminary data.</text>
</comment>
<keyword evidence="8 15" id="KW-0479">Metal-binding</keyword>
<keyword evidence="7 15" id="KW-0235">DNA replication</keyword>
<feature type="site" description="Substrate discrimination" evidence="15">
    <location>
        <position position="35"/>
    </location>
</feature>